<feature type="coiled-coil region" evidence="1">
    <location>
        <begin position="53"/>
        <end position="80"/>
    </location>
</feature>
<reference evidence="2 3" key="1">
    <citation type="submission" date="2023-03" db="EMBL/GenBank/DDBJ databases">
        <title>Roseibium porphyridii sp. nov. and Roseibium rhodosorbium sp. nov. isolated from marine algae, Porphyridium cruentum and Rhodosorus marinus, respectively.</title>
        <authorList>
            <person name="Lee M.W."/>
            <person name="Choi B.J."/>
            <person name="Lee J.K."/>
            <person name="Choi D.G."/>
            <person name="Baek J.H."/>
            <person name="Bayburt H."/>
            <person name="Kim J.M."/>
            <person name="Han D.M."/>
            <person name="Kim K.H."/>
            <person name="Jeon C.O."/>
        </authorList>
    </citation>
    <scope>NUCLEOTIDE SEQUENCE [LARGE SCALE GENOMIC DNA]</scope>
    <source>
        <strain evidence="2 3">KMA01</strain>
    </source>
</reference>
<accession>A0ABY8EWY0</accession>
<sequence>MKKVFCLLPFLALGGCVTDDTSASSRPSKDELICIDSGFVPGTIEFSQCLATAKIARKTAEDLEKERKKEQEKRDTISASLANEICVEFARKRMPYPVIRNQTVHNISGGYRQTIRVSFELDEPGTSYSSRSAQCIIRGREVVDFKIT</sequence>
<dbReference type="PROSITE" id="PS51257">
    <property type="entry name" value="PROKAR_LIPOPROTEIN"/>
    <property type="match status" value="1"/>
</dbReference>
<gene>
    <name evidence="2" type="ORF">K1718_15005</name>
</gene>
<evidence type="ECO:0000256" key="1">
    <source>
        <dbReference type="SAM" id="Coils"/>
    </source>
</evidence>
<organism evidence="2 3">
    <name type="scientific">Roseibium porphyridii</name>
    <dbReference type="NCBI Taxonomy" id="2866279"/>
    <lineage>
        <taxon>Bacteria</taxon>
        <taxon>Pseudomonadati</taxon>
        <taxon>Pseudomonadota</taxon>
        <taxon>Alphaproteobacteria</taxon>
        <taxon>Hyphomicrobiales</taxon>
        <taxon>Stappiaceae</taxon>
        <taxon>Roseibium</taxon>
    </lineage>
</organism>
<protein>
    <recommendedName>
        <fullName evidence="4">Lipoprotein</fullName>
    </recommendedName>
</protein>
<evidence type="ECO:0000313" key="3">
    <source>
        <dbReference type="Proteomes" id="UP001209803"/>
    </source>
</evidence>
<evidence type="ECO:0008006" key="4">
    <source>
        <dbReference type="Google" id="ProtNLM"/>
    </source>
</evidence>
<keyword evidence="1" id="KW-0175">Coiled coil</keyword>
<dbReference type="EMBL" id="CP120863">
    <property type="protein sequence ID" value="WFE87477.1"/>
    <property type="molecule type" value="Genomic_DNA"/>
</dbReference>
<name>A0ABY8EWY0_9HYPH</name>
<dbReference type="RefSeq" id="WP_265681834.1">
    <property type="nucleotide sequence ID" value="NZ_CP120863.1"/>
</dbReference>
<proteinExistence type="predicted"/>
<keyword evidence="3" id="KW-1185">Reference proteome</keyword>
<dbReference type="Proteomes" id="UP001209803">
    <property type="component" value="Chromosome"/>
</dbReference>
<evidence type="ECO:0000313" key="2">
    <source>
        <dbReference type="EMBL" id="WFE87477.1"/>
    </source>
</evidence>